<comment type="caution">
    <text evidence="2">The sequence shown here is derived from an EMBL/GenBank/DDBJ whole genome shotgun (WGS) entry which is preliminary data.</text>
</comment>
<dbReference type="EMBL" id="JBBNAE010000010">
    <property type="protein sequence ID" value="KAK9090531.1"/>
    <property type="molecule type" value="Genomic_DNA"/>
</dbReference>
<sequence>MESQVLKEIAVARGKTIAQVCLRWVYEQGVTLLVKSFNEERMKENLDIFGWELSEEDSKKINEIPQSRGFLGDALVSNDGPFQSEAELWDGEL</sequence>
<gene>
    <name evidence="2" type="ORF">Sjap_023708</name>
</gene>
<feature type="domain" description="NADP-dependent oxidoreductase" evidence="1">
    <location>
        <begin position="4"/>
        <end position="64"/>
    </location>
</feature>
<dbReference type="Pfam" id="PF00248">
    <property type="entry name" value="Aldo_ket_red"/>
    <property type="match status" value="1"/>
</dbReference>
<dbReference type="InterPro" id="IPR018170">
    <property type="entry name" value="Aldo/ket_reductase_CS"/>
</dbReference>
<evidence type="ECO:0000313" key="3">
    <source>
        <dbReference type="Proteomes" id="UP001417504"/>
    </source>
</evidence>
<keyword evidence="3" id="KW-1185">Reference proteome</keyword>
<dbReference type="InterPro" id="IPR020471">
    <property type="entry name" value="AKR"/>
</dbReference>
<dbReference type="InterPro" id="IPR023210">
    <property type="entry name" value="NADP_OxRdtase_dom"/>
</dbReference>
<protein>
    <recommendedName>
        <fullName evidence="1">NADP-dependent oxidoreductase domain-containing protein</fullName>
    </recommendedName>
</protein>
<dbReference type="AlphaFoldDB" id="A0AAP0EC38"/>
<evidence type="ECO:0000313" key="2">
    <source>
        <dbReference type="EMBL" id="KAK9090531.1"/>
    </source>
</evidence>
<reference evidence="2 3" key="1">
    <citation type="submission" date="2024-01" db="EMBL/GenBank/DDBJ databases">
        <title>Genome assemblies of Stephania.</title>
        <authorList>
            <person name="Yang L."/>
        </authorList>
    </citation>
    <scope>NUCLEOTIDE SEQUENCE [LARGE SCALE GENOMIC DNA]</scope>
    <source>
        <strain evidence="2">QJT</strain>
        <tissue evidence="2">Leaf</tissue>
    </source>
</reference>
<dbReference type="PROSITE" id="PS00063">
    <property type="entry name" value="ALDOKETO_REDUCTASE_3"/>
    <property type="match status" value="1"/>
</dbReference>
<dbReference type="Gene3D" id="3.20.20.100">
    <property type="entry name" value="NADP-dependent oxidoreductase domain"/>
    <property type="match status" value="1"/>
</dbReference>
<evidence type="ECO:0000259" key="1">
    <source>
        <dbReference type="Pfam" id="PF00248"/>
    </source>
</evidence>
<dbReference type="Proteomes" id="UP001417504">
    <property type="component" value="Unassembled WGS sequence"/>
</dbReference>
<dbReference type="SUPFAM" id="SSF51430">
    <property type="entry name" value="NAD(P)-linked oxidoreductase"/>
    <property type="match status" value="1"/>
</dbReference>
<dbReference type="PANTHER" id="PTHR11732">
    <property type="entry name" value="ALDO/KETO REDUCTASE"/>
    <property type="match status" value="1"/>
</dbReference>
<name>A0AAP0EC38_9MAGN</name>
<accession>A0AAP0EC38</accession>
<dbReference type="GO" id="GO:0016491">
    <property type="term" value="F:oxidoreductase activity"/>
    <property type="evidence" value="ECO:0007669"/>
    <property type="project" value="InterPro"/>
</dbReference>
<proteinExistence type="predicted"/>
<organism evidence="2 3">
    <name type="scientific">Stephania japonica</name>
    <dbReference type="NCBI Taxonomy" id="461633"/>
    <lineage>
        <taxon>Eukaryota</taxon>
        <taxon>Viridiplantae</taxon>
        <taxon>Streptophyta</taxon>
        <taxon>Embryophyta</taxon>
        <taxon>Tracheophyta</taxon>
        <taxon>Spermatophyta</taxon>
        <taxon>Magnoliopsida</taxon>
        <taxon>Ranunculales</taxon>
        <taxon>Menispermaceae</taxon>
        <taxon>Menispermoideae</taxon>
        <taxon>Cissampelideae</taxon>
        <taxon>Stephania</taxon>
    </lineage>
</organism>
<dbReference type="InterPro" id="IPR036812">
    <property type="entry name" value="NAD(P)_OxRdtase_dom_sf"/>
</dbReference>